<organism evidence="5 6">
    <name type="scientific">Rhizophlyctis rosea</name>
    <dbReference type="NCBI Taxonomy" id="64517"/>
    <lineage>
        <taxon>Eukaryota</taxon>
        <taxon>Fungi</taxon>
        <taxon>Fungi incertae sedis</taxon>
        <taxon>Chytridiomycota</taxon>
        <taxon>Chytridiomycota incertae sedis</taxon>
        <taxon>Chytridiomycetes</taxon>
        <taxon>Rhizophlyctidales</taxon>
        <taxon>Rhizophlyctidaceae</taxon>
        <taxon>Rhizophlyctis</taxon>
    </lineage>
</organism>
<dbReference type="PANTHER" id="PTHR47804">
    <property type="entry name" value="60S RIBOSOMAL PROTEIN L19"/>
    <property type="match status" value="1"/>
</dbReference>
<keyword evidence="4" id="KW-0472">Membrane</keyword>
<protein>
    <submittedName>
        <fullName evidence="5">Uncharacterized protein</fullName>
    </submittedName>
</protein>
<dbReference type="GO" id="GO:0016020">
    <property type="term" value="C:membrane"/>
    <property type="evidence" value="ECO:0007669"/>
    <property type="project" value="UniProtKB-SubCell"/>
</dbReference>
<gene>
    <name evidence="5" type="ORF">HK097_000325</name>
</gene>
<sequence>MGEGGFVMKILVKPVEMYRRDMFVAILLYFHVLAGSLNAKTPLPTFLPAARAARLRLLAKIRETSRTDDGMGMTRADHVRYLYFFAYALCTEDIIEELEGLADRVRLLFGQLRFGP</sequence>
<dbReference type="EMBL" id="JADGJD010001046">
    <property type="protein sequence ID" value="KAJ3047002.1"/>
    <property type="molecule type" value="Genomic_DNA"/>
</dbReference>
<dbReference type="InterPro" id="IPR052430">
    <property type="entry name" value="IVT-Associated"/>
</dbReference>
<evidence type="ECO:0000256" key="2">
    <source>
        <dbReference type="ARBA" id="ARBA00022692"/>
    </source>
</evidence>
<comment type="subcellular location">
    <subcellularLocation>
        <location evidence="1">Membrane</location>
        <topology evidence="1">Multi-pass membrane protein</topology>
    </subcellularLocation>
</comment>
<comment type="caution">
    <text evidence="5">The sequence shown here is derived from an EMBL/GenBank/DDBJ whole genome shotgun (WGS) entry which is preliminary data.</text>
</comment>
<keyword evidence="6" id="KW-1185">Reference proteome</keyword>
<dbReference type="PANTHER" id="PTHR47804:SF3">
    <property type="entry name" value="PROTEIN BRE4"/>
    <property type="match status" value="1"/>
</dbReference>
<dbReference type="Proteomes" id="UP001212841">
    <property type="component" value="Unassembled WGS sequence"/>
</dbReference>
<evidence type="ECO:0000313" key="6">
    <source>
        <dbReference type="Proteomes" id="UP001212841"/>
    </source>
</evidence>
<proteinExistence type="predicted"/>
<keyword evidence="3" id="KW-1133">Transmembrane helix</keyword>
<accession>A0AAD5S5R4</accession>
<evidence type="ECO:0000256" key="3">
    <source>
        <dbReference type="ARBA" id="ARBA00022989"/>
    </source>
</evidence>
<reference evidence="5" key="1">
    <citation type="submission" date="2020-05" db="EMBL/GenBank/DDBJ databases">
        <title>Phylogenomic resolution of chytrid fungi.</title>
        <authorList>
            <person name="Stajich J.E."/>
            <person name="Amses K."/>
            <person name="Simmons R."/>
            <person name="Seto K."/>
            <person name="Myers J."/>
            <person name="Bonds A."/>
            <person name="Quandt C.A."/>
            <person name="Barry K."/>
            <person name="Liu P."/>
            <person name="Grigoriev I."/>
            <person name="Longcore J.E."/>
            <person name="James T.Y."/>
        </authorList>
    </citation>
    <scope>NUCLEOTIDE SEQUENCE</scope>
    <source>
        <strain evidence="5">JEL0318</strain>
    </source>
</reference>
<dbReference type="AlphaFoldDB" id="A0AAD5S5R4"/>
<keyword evidence="2" id="KW-0812">Transmembrane</keyword>
<evidence type="ECO:0000313" key="5">
    <source>
        <dbReference type="EMBL" id="KAJ3047002.1"/>
    </source>
</evidence>
<evidence type="ECO:0000256" key="1">
    <source>
        <dbReference type="ARBA" id="ARBA00004141"/>
    </source>
</evidence>
<name>A0AAD5S5R4_9FUNG</name>
<evidence type="ECO:0000256" key="4">
    <source>
        <dbReference type="ARBA" id="ARBA00023136"/>
    </source>
</evidence>